<keyword evidence="3 5" id="KW-1133">Transmembrane helix</keyword>
<dbReference type="InterPro" id="IPR051080">
    <property type="entry name" value="Nematode_rcpt-like_serp_alpha"/>
</dbReference>
<evidence type="ECO:0000256" key="1">
    <source>
        <dbReference type="ARBA" id="ARBA00004141"/>
    </source>
</evidence>
<feature type="transmembrane region" description="Helical" evidence="5">
    <location>
        <begin position="15"/>
        <end position="39"/>
    </location>
</feature>
<keyword evidence="4 5" id="KW-0472">Membrane</keyword>
<gene>
    <name evidence="6" type="ORF">CYNAS_LOCUS19920</name>
</gene>
<comment type="subcellular location">
    <subcellularLocation>
        <location evidence="1">Membrane</location>
        <topology evidence="1">Multi-pass membrane protein</topology>
    </subcellularLocation>
</comment>
<feature type="transmembrane region" description="Helical" evidence="5">
    <location>
        <begin position="229"/>
        <end position="253"/>
    </location>
</feature>
<evidence type="ECO:0000256" key="2">
    <source>
        <dbReference type="ARBA" id="ARBA00022692"/>
    </source>
</evidence>
<dbReference type="AlphaFoldDB" id="A0AA36HC35"/>
<feature type="transmembrane region" description="Helical" evidence="5">
    <location>
        <begin position="265"/>
        <end position="288"/>
    </location>
</feature>
<feature type="transmembrane region" description="Helical" evidence="5">
    <location>
        <begin position="51"/>
        <end position="75"/>
    </location>
</feature>
<protein>
    <recommendedName>
        <fullName evidence="8">G-protein coupled receptors family 1 profile domain-containing protein</fullName>
    </recommendedName>
</protein>
<dbReference type="EMBL" id="CATQJL010000316">
    <property type="protein sequence ID" value="CAJ0607937.1"/>
    <property type="molecule type" value="Genomic_DNA"/>
</dbReference>
<feature type="transmembrane region" description="Helical" evidence="5">
    <location>
        <begin position="178"/>
        <end position="201"/>
    </location>
</feature>
<dbReference type="PANTHER" id="PTHR31357:SF18">
    <property type="entry name" value="SERPENTINE RECEPTOR, CLASS T"/>
    <property type="match status" value="1"/>
</dbReference>
<dbReference type="Pfam" id="PF10292">
    <property type="entry name" value="7TM_GPCR_Srab"/>
    <property type="match status" value="1"/>
</dbReference>
<feature type="transmembrane region" description="Helical" evidence="5">
    <location>
        <begin position="95"/>
        <end position="117"/>
    </location>
</feature>
<sequence>MNCSTWNYLFKNTGFLTALCSHIVASVLSIVISTFVIVKCGHLTFHVNCKILILAMLLLYIVHSITTIGLQAYQFANYVTLQNPCEFLLSGEACFINRFLANFCTICFANLQFAIVAERYVALWKRSIYETYGKKLGIIFAFISVLAGLAIVSWTIRIEEIPAMPYCTTSSPRSLERITTLCYLLCTTNVITLIGVATLFTGNHIAIKSKRFDLSSSYQLAENYSVIRLLLPLSVFQNISYAFLTVVSAVLALLVNKFDYVTFRILYLLVYVIPFHNMISPIMIWYMISNSQRLKSSHLKQIVRRNGKVDDIYFGAYSKMW</sequence>
<dbReference type="GO" id="GO:0016020">
    <property type="term" value="C:membrane"/>
    <property type="evidence" value="ECO:0007669"/>
    <property type="project" value="UniProtKB-SubCell"/>
</dbReference>
<proteinExistence type="predicted"/>
<evidence type="ECO:0000313" key="6">
    <source>
        <dbReference type="EMBL" id="CAJ0607937.1"/>
    </source>
</evidence>
<keyword evidence="7" id="KW-1185">Reference proteome</keyword>
<evidence type="ECO:0000256" key="3">
    <source>
        <dbReference type="ARBA" id="ARBA00022989"/>
    </source>
</evidence>
<evidence type="ECO:0000313" key="7">
    <source>
        <dbReference type="Proteomes" id="UP001176961"/>
    </source>
</evidence>
<comment type="caution">
    <text evidence="6">The sequence shown here is derived from an EMBL/GenBank/DDBJ whole genome shotgun (WGS) entry which is preliminary data.</text>
</comment>
<name>A0AA36HC35_CYLNA</name>
<feature type="transmembrane region" description="Helical" evidence="5">
    <location>
        <begin position="138"/>
        <end position="158"/>
    </location>
</feature>
<keyword evidence="2 5" id="KW-0812">Transmembrane</keyword>
<accession>A0AA36HC35</accession>
<dbReference type="Proteomes" id="UP001176961">
    <property type="component" value="Unassembled WGS sequence"/>
</dbReference>
<organism evidence="6 7">
    <name type="scientific">Cylicocyclus nassatus</name>
    <name type="common">Nematode worm</name>
    <dbReference type="NCBI Taxonomy" id="53992"/>
    <lineage>
        <taxon>Eukaryota</taxon>
        <taxon>Metazoa</taxon>
        <taxon>Ecdysozoa</taxon>
        <taxon>Nematoda</taxon>
        <taxon>Chromadorea</taxon>
        <taxon>Rhabditida</taxon>
        <taxon>Rhabditina</taxon>
        <taxon>Rhabditomorpha</taxon>
        <taxon>Strongyloidea</taxon>
        <taxon>Strongylidae</taxon>
        <taxon>Cylicocyclus</taxon>
    </lineage>
</organism>
<dbReference type="PANTHER" id="PTHR31357">
    <property type="entry name" value="SERPENTINE RECEPTOR CLASS ALPHA-10"/>
    <property type="match status" value="1"/>
</dbReference>
<reference evidence="6" key="1">
    <citation type="submission" date="2023-07" db="EMBL/GenBank/DDBJ databases">
        <authorList>
            <consortium name="CYATHOMIX"/>
        </authorList>
    </citation>
    <scope>NUCLEOTIDE SEQUENCE</scope>
    <source>
        <strain evidence="6">N/A</strain>
    </source>
</reference>
<dbReference type="GO" id="GO:0004984">
    <property type="term" value="F:olfactory receptor activity"/>
    <property type="evidence" value="ECO:0007669"/>
    <property type="project" value="TreeGrafter"/>
</dbReference>
<evidence type="ECO:0000256" key="4">
    <source>
        <dbReference type="ARBA" id="ARBA00023136"/>
    </source>
</evidence>
<evidence type="ECO:0000256" key="5">
    <source>
        <dbReference type="SAM" id="Phobius"/>
    </source>
</evidence>
<evidence type="ECO:0008006" key="8">
    <source>
        <dbReference type="Google" id="ProtNLM"/>
    </source>
</evidence>
<dbReference type="InterPro" id="IPR019408">
    <property type="entry name" value="7TM_GPCR_serpentine_rcpt_Srab"/>
</dbReference>